<dbReference type="AlphaFoldDB" id="A0A8S3S7Q9"/>
<dbReference type="OrthoDB" id="6200002at2759"/>
<gene>
    <name evidence="2" type="ORF">MEDL_30810</name>
</gene>
<accession>A0A8S3S7Q9</accession>
<sequence length="243" mass="27374">MKCARIKNIYNFDGLIVLGNIKQLIKSGKDVFDDGNKVELNGRKITVLYEGVVDPQRTPVFVRDLTTDQKDILNQRLNDHRTGKSTKCVNTDEEIRELQKKPPTNDAYTQTNFTTDISLLEVLLKNSTQVQQLLPQLSKRKHPDQLEETNNPSLVEYLHNTTSSPRYEGLSAYPVARPMSPLSPLPTHVCPGTPSPECSPLFPELCRRVQQTTTFNSTQMQPSVPSQPFHDSVPSNTAFLPSR</sequence>
<feature type="compositionally biased region" description="Polar residues" evidence="1">
    <location>
        <begin position="233"/>
        <end position="243"/>
    </location>
</feature>
<name>A0A8S3S7Q9_MYTED</name>
<protein>
    <submittedName>
        <fullName evidence="2">Uncharacterized protein</fullName>
    </submittedName>
</protein>
<reference evidence="2" key="1">
    <citation type="submission" date="2021-03" db="EMBL/GenBank/DDBJ databases">
        <authorList>
            <person name="Bekaert M."/>
        </authorList>
    </citation>
    <scope>NUCLEOTIDE SEQUENCE</scope>
</reference>
<evidence type="ECO:0000256" key="1">
    <source>
        <dbReference type="SAM" id="MobiDB-lite"/>
    </source>
</evidence>
<dbReference type="Proteomes" id="UP000683360">
    <property type="component" value="Unassembled WGS sequence"/>
</dbReference>
<feature type="region of interest" description="Disordered" evidence="1">
    <location>
        <begin position="216"/>
        <end position="243"/>
    </location>
</feature>
<proteinExistence type="predicted"/>
<dbReference type="EMBL" id="CAJPWZ010001503">
    <property type="protein sequence ID" value="CAG2217134.1"/>
    <property type="molecule type" value="Genomic_DNA"/>
</dbReference>
<organism evidence="2 3">
    <name type="scientific">Mytilus edulis</name>
    <name type="common">Blue mussel</name>
    <dbReference type="NCBI Taxonomy" id="6550"/>
    <lineage>
        <taxon>Eukaryota</taxon>
        <taxon>Metazoa</taxon>
        <taxon>Spiralia</taxon>
        <taxon>Lophotrochozoa</taxon>
        <taxon>Mollusca</taxon>
        <taxon>Bivalvia</taxon>
        <taxon>Autobranchia</taxon>
        <taxon>Pteriomorphia</taxon>
        <taxon>Mytilida</taxon>
        <taxon>Mytiloidea</taxon>
        <taxon>Mytilidae</taxon>
        <taxon>Mytilinae</taxon>
        <taxon>Mytilus</taxon>
    </lineage>
</organism>
<keyword evidence="3" id="KW-1185">Reference proteome</keyword>
<evidence type="ECO:0000313" key="3">
    <source>
        <dbReference type="Proteomes" id="UP000683360"/>
    </source>
</evidence>
<evidence type="ECO:0000313" key="2">
    <source>
        <dbReference type="EMBL" id="CAG2217134.1"/>
    </source>
</evidence>
<feature type="compositionally biased region" description="Polar residues" evidence="1">
    <location>
        <begin position="216"/>
        <end position="226"/>
    </location>
</feature>
<comment type="caution">
    <text evidence="2">The sequence shown here is derived from an EMBL/GenBank/DDBJ whole genome shotgun (WGS) entry which is preliminary data.</text>
</comment>